<dbReference type="InterPro" id="IPR001412">
    <property type="entry name" value="aa-tRNA-synth_I_CS"/>
</dbReference>
<dbReference type="PROSITE" id="PS00178">
    <property type="entry name" value="AA_TRNA_LIGASE_I"/>
    <property type="match status" value="1"/>
</dbReference>
<dbReference type="AlphaFoldDB" id="A0A7C2BKZ1"/>
<evidence type="ECO:0000256" key="1">
    <source>
        <dbReference type="ARBA" id="ARBA00005594"/>
    </source>
</evidence>
<dbReference type="InterPro" id="IPR014729">
    <property type="entry name" value="Rossmann-like_a/b/a_fold"/>
</dbReference>
<dbReference type="Pfam" id="PF00579">
    <property type="entry name" value="tRNA-synt_1b"/>
    <property type="match status" value="1"/>
</dbReference>
<organism evidence="11">
    <name type="scientific">Thermosphaera aggregans</name>
    <dbReference type="NCBI Taxonomy" id="54254"/>
    <lineage>
        <taxon>Archaea</taxon>
        <taxon>Thermoproteota</taxon>
        <taxon>Thermoprotei</taxon>
        <taxon>Desulfurococcales</taxon>
        <taxon>Desulfurococcaceae</taxon>
        <taxon>Thermosphaera</taxon>
    </lineage>
</organism>
<dbReference type="PANTHER" id="PTHR10055:SF5">
    <property type="entry name" value="TRYPTOPHAN--TRNA LIGASE"/>
    <property type="match status" value="1"/>
</dbReference>
<dbReference type="GO" id="GO:0004830">
    <property type="term" value="F:tryptophan-tRNA ligase activity"/>
    <property type="evidence" value="ECO:0007669"/>
    <property type="project" value="UniProtKB-UniRule"/>
</dbReference>
<dbReference type="PANTHER" id="PTHR10055">
    <property type="entry name" value="TRYPTOPHANYL-TRNA SYNTHETASE"/>
    <property type="match status" value="1"/>
</dbReference>
<dbReference type="EMBL" id="DSJT01000034">
    <property type="protein sequence ID" value="HEF87832.1"/>
    <property type="molecule type" value="Genomic_DNA"/>
</dbReference>
<keyword evidence="3" id="KW-0963">Cytoplasm</keyword>
<dbReference type="Gene3D" id="1.10.240.10">
    <property type="entry name" value="Tyrosyl-Transfer RNA Synthetase"/>
    <property type="match status" value="1"/>
</dbReference>
<accession>A0A7C2BKZ1</accession>
<sequence>MSTRLDPWGHFAIEDYEKLLEEFGIRPISEVYGLMTKLHPYFTRKVVFGHRDFDKWLEDLKANRKVAVLTGFMPSGRPHLGTAMVYEELRFFQELGAHVKIAIADAEAYVVRREDRRTTIQNGVDFIAHAIAWGLDPERTEFYFQTSMKEEYYRLIQMFSRKITMAEMEAIYGELSPGKIIASLTQAADILHLQLDSYGGFKNVLVPVGADQDPHLRLTRDIADRFEGELGLKRPASIYHKLIRGLDGNKMSKSRPEFAIHLDDDEEVVRKKFVNALTGGRATAEEQRRLGGEPWKCTVYEVYLYHLLPDDEKLREVYDDCVSGRILCGGCKRKALDLLLERLRNHRKRYQEVKENNVVGKIVNIPSF</sequence>
<dbReference type="GO" id="GO:0006436">
    <property type="term" value="P:tryptophanyl-tRNA aminoacylation"/>
    <property type="evidence" value="ECO:0007669"/>
    <property type="project" value="UniProtKB-UniRule"/>
</dbReference>
<dbReference type="GO" id="GO:0005524">
    <property type="term" value="F:ATP binding"/>
    <property type="evidence" value="ECO:0007669"/>
    <property type="project" value="UniProtKB-KW"/>
</dbReference>
<keyword evidence="6 10" id="KW-0067">ATP-binding</keyword>
<reference evidence="11" key="1">
    <citation type="journal article" date="2020" name="mSystems">
        <title>Genome- and Community-Level Interaction Insights into Carbon Utilization and Element Cycling Functions of Hydrothermarchaeota in Hydrothermal Sediment.</title>
        <authorList>
            <person name="Zhou Z."/>
            <person name="Liu Y."/>
            <person name="Xu W."/>
            <person name="Pan J."/>
            <person name="Luo Z.H."/>
            <person name="Li M."/>
        </authorList>
    </citation>
    <scope>NUCLEOTIDE SEQUENCE [LARGE SCALE GENOMIC DNA]</scope>
    <source>
        <strain evidence="11">SpSt-23</strain>
    </source>
</reference>
<comment type="caution">
    <text evidence="11">The sequence shown here is derived from an EMBL/GenBank/DDBJ whole genome shotgun (WGS) entry which is preliminary data.</text>
</comment>
<evidence type="ECO:0000256" key="6">
    <source>
        <dbReference type="ARBA" id="ARBA00022840"/>
    </source>
</evidence>
<gene>
    <name evidence="11" type="ORF">ENP55_06095</name>
</gene>
<keyword evidence="8 10" id="KW-0030">Aminoacyl-tRNA synthetase</keyword>
<dbReference type="FunFam" id="3.40.50.620:FF:000207">
    <property type="entry name" value="Tryptophan--tRNA ligase"/>
    <property type="match status" value="1"/>
</dbReference>
<dbReference type="InterPro" id="IPR002305">
    <property type="entry name" value="aa-tRNA-synth_Ic"/>
</dbReference>
<evidence type="ECO:0000313" key="11">
    <source>
        <dbReference type="EMBL" id="HEF87832.1"/>
    </source>
</evidence>
<proteinExistence type="inferred from homology"/>
<evidence type="ECO:0000256" key="7">
    <source>
        <dbReference type="ARBA" id="ARBA00022917"/>
    </source>
</evidence>
<keyword evidence="4 10" id="KW-0436">Ligase</keyword>
<comment type="similarity">
    <text evidence="1 10">Belongs to the class-I aminoacyl-tRNA synthetase family.</text>
</comment>
<dbReference type="EC" id="6.1.1.2" evidence="2 9"/>
<evidence type="ECO:0000256" key="2">
    <source>
        <dbReference type="ARBA" id="ARBA00013161"/>
    </source>
</evidence>
<dbReference type="Gene3D" id="3.40.50.620">
    <property type="entry name" value="HUPs"/>
    <property type="match status" value="1"/>
</dbReference>
<protein>
    <recommendedName>
        <fullName evidence="2 9">Tryptophan--tRNA ligase</fullName>
        <ecNumber evidence="2 9">6.1.1.2</ecNumber>
    </recommendedName>
</protein>
<dbReference type="GO" id="GO:0005737">
    <property type="term" value="C:cytoplasm"/>
    <property type="evidence" value="ECO:0007669"/>
    <property type="project" value="UniProtKB-UniRule"/>
</dbReference>
<keyword evidence="7 10" id="KW-0648">Protein biosynthesis</keyword>
<evidence type="ECO:0000256" key="3">
    <source>
        <dbReference type="ARBA" id="ARBA00022490"/>
    </source>
</evidence>
<dbReference type="PRINTS" id="PR01039">
    <property type="entry name" value="TRNASYNTHTRP"/>
</dbReference>
<evidence type="ECO:0000256" key="9">
    <source>
        <dbReference type="NCBIfam" id="TIGR00233"/>
    </source>
</evidence>
<dbReference type="InterPro" id="IPR002306">
    <property type="entry name" value="Trp-tRNA-ligase"/>
</dbReference>
<dbReference type="NCBIfam" id="NF008925">
    <property type="entry name" value="PRK12285.1-2"/>
    <property type="match status" value="1"/>
</dbReference>
<evidence type="ECO:0000256" key="8">
    <source>
        <dbReference type="ARBA" id="ARBA00023146"/>
    </source>
</evidence>
<evidence type="ECO:0000256" key="4">
    <source>
        <dbReference type="ARBA" id="ARBA00022598"/>
    </source>
</evidence>
<dbReference type="NCBIfam" id="TIGR00233">
    <property type="entry name" value="trpS"/>
    <property type="match status" value="1"/>
</dbReference>
<keyword evidence="5 10" id="KW-0547">Nucleotide-binding</keyword>
<name>A0A7C2BKZ1_9CREN</name>
<evidence type="ECO:0000256" key="10">
    <source>
        <dbReference type="RuleBase" id="RU363036"/>
    </source>
</evidence>
<evidence type="ECO:0000256" key="5">
    <source>
        <dbReference type="ARBA" id="ARBA00022741"/>
    </source>
</evidence>
<dbReference type="SUPFAM" id="SSF52374">
    <property type="entry name" value="Nucleotidylyl transferase"/>
    <property type="match status" value="1"/>
</dbReference>